<dbReference type="PROSITE" id="PS00150">
    <property type="entry name" value="ACYLPHOSPHATASE_1"/>
    <property type="match status" value="1"/>
</dbReference>
<proteinExistence type="inferred from homology"/>
<dbReference type="Gene3D" id="3.30.110.120">
    <property type="match status" value="1"/>
</dbReference>
<dbReference type="InterPro" id="IPR006070">
    <property type="entry name" value="Sua5-like_dom"/>
</dbReference>
<dbReference type="Pfam" id="PF00708">
    <property type="entry name" value="Acylphosphatase"/>
    <property type="match status" value="1"/>
</dbReference>
<dbReference type="PANTHER" id="PTHR42959:SF1">
    <property type="entry name" value="CARBAMOYLTRANSFERASE HYPF"/>
    <property type="match status" value="1"/>
</dbReference>
<evidence type="ECO:0000256" key="2">
    <source>
        <dbReference type="ARBA" id="ARBA00008097"/>
    </source>
</evidence>
<organism evidence="12 13">
    <name type="scientific">Thalassovita aquimarina</name>
    <dbReference type="NCBI Taxonomy" id="2785917"/>
    <lineage>
        <taxon>Bacteria</taxon>
        <taxon>Pseudomonadati</taxon>
        <taxon>Pseudomonadota</taxon>
        <taxon>Alphaproteobacteria</taxon>
        <taxon>Rhodobacterales</taxon>
        <taxon>Roseobacteraceae</taxon>
        <taxon>Thalassovita</taxon>
    </lineage>
</organism>
<evidence type="ECO:0000313" key="12">
    <source>
        <dbReference type="EMBL" id="MBR9649607.1"/>
    </source>
</evidence>
<dbReference type="RefSeq" id="WP_212699116.1">
    <property type="nucleotide sequence ID" value="NZ_JADMKU010000001.1"/>
</dbReference>
<dbReference type="Gene3D" id="3.30.420.40">
    <property type="match status" value="1"/>
</dbReference>
<dbReference type="PROSITE" id="PS51163">
    <property type="entry name" value="YRDC"/>
    <property type="match status" value="1"/>
</dbReference>
<dbReference type="EMBL" id="JADMKU010000001">
    <property type="protein sequence ID" value="MBR9649607.1"/>
    <property type="molecule type" value="Genomic_DNA"/>
</dbReference>
<dbReference type="PROSITE" id="PS51160">
    <property type="entry name" value="ACYLPHOSPHATASE_3"/>
    <property type="match status" value="1"/>
</dbReference>
<comment type="pathway">
    <text evidence="1 8">Protein modification; [NiFe] hydrogenase maturation.</text>
</comment>
<dbReference type="NCBIfam" id="TIGR00143">
    <property type="entry name" value="hypF"/>
    <property type="match status" value="1"/>
</dbReference>
<dbReference type="InterPro" id="IPR041440">
    <property type="entry name" value="HypF_C"/>
</dbReference>
<evidence type="ECO:0000256" key="5">
    <source>
        <dbReference type="ARBA" id="ARBA00022771"/>
    </source>
</evidence>
<comment type="catalytic activity">
    <reaction evidence="9">
        <text>an acyl phosphate + H2O = a carboxylate + phosphate + H(+)</text>
        <dbReference type="Rhea" id="RHEA:14965"/>
        <dbReference type="ChEBI" id="CHEBI:15377"/>
        <dbReference type="ChEBI" id="CHEBI:15378"/>
        <dbReference type="ChEBI" id="CHEBI:29067"/>
        <dbReference type="ChEBI" id="CHEBI:43474"/>
        <dbReference type="ChEBI" id="CHEBI:59918"/>
        <dbReference type="EC" id="3.6.1.7"/>
    </reaction>
</comment>
<evidence type="ECO:0000256" key="4">
    <source>
        <dbReference type="ARBA" id="ARBA00022723"/>
    </source>
</evidence>
<keyword evidence="9" id="KW-0378">Hydrolase</keyword>
<dbReference type="Gene3D" id="3.30.420.360">
    <property type="match status" value="1"/>
</dbReference>
<keyword evidence="4" id="KW-0479">Metal-binding</keyword>
<dbReference type="SUPFAM" id="SSF55821">
    <property type="entry name" value="YrdC/RibB"/>
    <property type="match status" value="1"/>
</dbReference>
<gene>
    <name evidence="12" type="primary">hypF</name>
    <name evidence="12" type="ORF">IT775_00530</name>
</gene>
<evidence type="ECO:0000256" key="3">
    <source>
        <dbReference type="ARBA" id="ARBA00022598"/>
    </source>
</evidence>
<dbReference type="InterPro" id="IPR055128">
    <property type="entry name" value="HypF_C_2"/>
</dbReference>
<evidence type="ECO:0000256" key="9">
    <source>
        <dbReference type="PROSITE-ProRule" id="PRU00520"/>
    </source>
</evidence>
<dbReference type="InterPro" id="IPR011125">
    <property type="entry name" value="Znf_HypF"/>
</dbReference>
<keyword evidence="5" id="KW-0863">Zinc-finger</keyword>
<comment type="catalytic activity">
    <reaction evidence="7 8">
        <text>C-terminal L-cysteinyl-[HypE protein] + carbamoyl phosphate + ATP + H2O = C-terminal S-carboxamide-L-cysteinyl-[HypE protein] + AMP + phosphate + diphosphate + H(+)</text>
        <dbReference type="Rhea" id="RHEA:55636"/>
        <dbReference type="Rhea" id="RHEA-COMP:14247"/>
        <dbReference type="Rhea" id="RHEA-COMP:14392"/>
        <dbReference type="ChEBI" id="CHEBI:15377"/>
        <dbReference type="ChEBI" id="CHEBI:15378"/>
        <dbReference type="ChEBI" id="CHEBI:30616"/>
        <dbReference type="ChEBI" id="CHEBI:33019"/>
        <dbReference type="ChEBI" id="CHEBI:43474"/>
        <dbReference type="ChEBI" id="CHEBI:58228"/>
        <dbReference type="ChEBI" id="CHEBI:76913"/>
        <dbReference type="ChEBI" id="CHEBI:139126"/>
        <dbReference type="ChEBI" id="CHEBI:456215"/>
    </reaction>
</comment>
<evidence type="ECO:0000256" key="1">
    <source>
        <dbReference type="ARBA" id="ARBA00004711"/>
    </source>
</evidence>
<evidence type="ECO:0000313" key="13">
    <source>
        <dbReference type="Proteomes" id="UP001195941"/>
    </source>
</evidence>
<dbReference type="PANTHER" id="PTHR42959">
    <property type="entry name" value="CARBAMOYLTRANSFERASE"/>
    <property type="match status" value="1"/>
</dbReference>
<comment type="caution">
    <text evidence="12">The sequence shown here is derived from an EMBL/GenBank/DDBJ whole genome shotgun (WGS) entry which is preliminary data.</text>
</comment>
<dbReference type="Proteomes" id="UP001195941">
    <property type="component" value="Unassembled WGS sequence"/>
</dbReference>
<feature type="active site" evidence="9">
    <location>
        <position position="36"/>
    </location>
</feature>
<protein>
    <recommendedName>
        <fullName evidence="8">Carbamoyltransferase HypF</fullName>
        <ecNumber evidence="8">6.2.-.-</ecNumber>
    </recommendedName>
</protein>
<dbReference type="InterPro" id="IPR036046">
    <property type="entry name" value="Acylphosphatase-like_dom_sf"/>
</dbReference>
<evidence type="ECO:0000256" key="7">
    <source>
        <dbReference type="ARBA" id="ARBA00048220"/>
    </source>
</evidence>
<evidence type="ECO:0000259" key="10">
    <source>
        <dbReference type="PROSITE" id="PS51160"/>
    </source>
</evidence>
<dbReference type="PIRSF" id="PIRSF006256">
    <property type="entry name" value="CMPcnvr_hdrg_mat"/>
    <property type="match status" value="1"/>
</dbReference>
<evidence type="ECO:0000259" key="11">
    <source>
        <dbReference type="PROSITE" id="PS51163"/>
    </source>
</evidence>
<dbReference type="Gene3D" id="3.90.870.50">
    <property type="match status" value="1"/>
</dbReference>
<accession>A0ABS5HKU3</accession>
<dbReference type="InterPro" id="IPR004421">
    <property type="entry name" value="Carbamoyltransferase_HypF"/>
</dbReference>
<dbReference type="InterPro" id="IPR051060">
    <property type="entry name" value="Carbamoyltrans_HypF-like"/>
</dbReference>
<feature type="active site" evidence="9">
    <location>
        <position position="18"/>
    </location>
</feature>
<evidence type="ECO:0000256" key="6">
    <source>
        <dbReference type="ARBA" id="ARBA00022833"/>
    </source>
</evidence>
<dbReference type="InterPro" id="IPR017945">
    <property type="entry name" value="DHBP_synth_RibB-like_a/b_dom"/>
</dbReference>
<keyword evidence="6" id="KW-0862">Zinc</keyword>
<name>A0ABS5HKU3_9RHOB</name>
<keyword evidence="13" id="KW-1185">Reference proteome</keyword>
<dbReference type="Pfam" id="PF07503">
    <property type="entry name" value="zf-HYPF"/>
    <property type="match status" value="2"/>
</dbReference>
<dbReference type="Pfam" id="PF22521">
    <property type="entry name" value="HypF_C_2"/>
    <property type="match status" value="1"/>
</dbReference>
<dbReference type="InterPro" id="IPR001792">
    <property type="entry name" value="Acylphosphatase-like_dom"/>
</dbReference>
<dbReference type="SUPFAM" id="SSF54975">
    <property type="entry name" value="Acylphosphatase/BLUF domain-like"/>
    <property type="match status" value="1"/>
</dbReference>
<dbReference type="Pfam" id="PF17788">
    <property type="entry name" value="HypF_C"/>
    <property type="match status" value="1"/>
</dbReference>
<feature type="domain" description="YrdC-like" evidence="11">
    <location>
        <begin position="194"/>
        <end position="377"/>
    </location>
</feature>
<dbReference type="InterPro" id="IPR017968">
    <property type="entry name" value="Acylphosphatase_CS"/>
</dbReference>
<reference evidence="12 13" key="1">
    <citation type="journal article" date="2021" name="Arch. Microbiol.">
        <title>Thalassobius aquimarinus sp. nov., isolated from the Sea of Japan seashore.</title>
        <authorList>
            <person name="Kurilenko V.V."/>
            <person name="Romanenko L.A."/>
            <person name="Chernysheva N.Y."/>
            <person name="Velansky P.V."/>
            <person name="Tekutyeva L.A."/>
            <person name="Isaeva M.P."/>
            <person name="Mikhailov V.V."/>
        </authorList>
    </citation>
    <scope>NUCLEOTIDE SEQUENCE [LARGE SCALE GENOMIC DNA]</scope>
    <source>
        <strain evidence="12 13">KMM 8518</strain>
    </source>
</reference>
<comment type="function">
    <text evidence="8">Involved in the maturation of [NiFe] hydrogenases. Along with HypE, it catalyzes the synthesis of the CN ligands of the active site iron of [NiFe]-hydrogenases. HypF functions as a carbamoyl transferase using carbamoylphosphate as a substrate and transferring the carboxamido moiety in an ATP-dependent reaction to the thiolate of the C-terminal cysteine of HypE yielding a protein-S-carboxamide.</text>
</comment>
<dbReference type="Pfam" id="PF01300">
    <property type="entry name" value="Sua5_yciO_yrdC"/>
    <property type="match status" value="1"/>
</dbReference>
<feature type="domain" description="Acylphosphatase-like" evidence="10">
    <location>
        <begin position="3"/>
        <end position="87"/>
    </location>
</feature>
<evidence type="ECO:0000256" key="8">
    <source>
        <dbReference type="PIRNR" id="PIRNR006256"/>
    </source>
</evidence>
<comment type="similarity">
    <text evidence="2 8">Belongs to the carbamoyltransferase HypF family.</text>
</comment>
<keyword evidence="3" id="KW-0436">Ligase</keyword>
<sequence length="749" mass="79214">MTVRRIRVRGQVQGVGFRPFVWRLARRMGLRGRVLNDAEGVLICVAGPGLDRFEASIRAEAPGLARIDAVESEGFDFDPPAAFEIVASQGQGAETGVTPDAATCSACLAEIRDPGDRRFGYAFANCTCCGPRFTILEALPYDRAQTSMSAFDLCPDCGAEYADPGDRRFHAQPVACPDCGPRPWLEAGGRELPGDPLALAAEKLARGEVLAIKGLGGFHLCVDACQPQAVALLRRRKRRPGKPLALMGDAEMIARHASVSEAEWDLLRDPAAPIVLLEKAGEALPEAVAPGLDRLGWMLPHTPLHHLLIDATGRPLVMTSGNLSGEPQASGNDEARQKLSGYADAFLMHDRGIVRRLDDSVERIAAPGAMVLRRGRGRVPGTLLLPDGFGDAPRVVGYGGQMKAAICLVKNGRALLGHHLGDLDAALSWGAFLQADRDYAGLFDFRPDRIACDLHPDFSASRHAAARAAAVGVPLTPVQHHHAHLAACLGDNLWPLDGGKVAGIVLDGLGLGPDGTLWGGEVLLGDYHGFDRRFWLRPAPLIGGDRAQAEPWRNALARLDQAGLGEWADRLFPEAPLGLGRQAARAGINAPLSSSAGRLFDAVAACLGICPMGQSYEGEAAMRLEAIACRAPDTGGGFGFSHEGPVIDPAPIWAELFELRSKGAPAQALARQFHAGLARAFAGAARGLVESGQARAVALSGGCFQNALLLELVLRELGDLPVLIHRKIPANDGGLAFGQALVAAAKAAP</sequence>
<dbReference type="EC" id="6.2.-.-" evidence="8"/>